<proteinExistence type="predicted"/>
<organism evidence="1 2">
    <name type="scientific">Capsicum annuum</name>
    <name type="common">Capsicum pepper</name>
    <dbReference type="NCBI Taxonomy" id="4072"/>
    <lineage>
        <taxon>Eukaryota</taxon>
        <taxon>Viridiplantae</taxon>
        <taxon>Streptophyta</taxon>
        <taxon>Embryophyta</taxon>
        <taxon>Tracheophyta</taxon>
        <taxon>Spermatophyta</taxon>
        <taxon>Magnoliopsida</taxon>
        <taxon>eudicotyledons</taxon>
        <taxon>Gunneridae</taxon>
        <taxon>Pentapetalae</taxon>
        <taxon>asterids</taxon>
        <taxon>lamiids</taxon>
        <taxon>Solanales</taxon>
        <taxon>Solanaceae</taxon>
        <taxon>Solanoideae</taxon>
        <taxon>Capsiceae</taxon>
        <taxon>Capsicum</taxon>
    </lineage>
</organism>
<name>A0A2G2YUU3_CAPAN</name>
<evidence type="ECO:0000313" key="1">
    <source>
        <dbReference type="EMBL" id="PHT73506.1"/>
    </source>
</evidence>
<reference evidence="1 2" key="2">
    <citation type="journal article" date="2017" name="Genome Biol.">
        <title>New reference genome sequences of hot pepper reveal the massive evolution of plant disease-resistance genes by retroduplication.</title>
        <authorList>
            <person name="Kim S."/>
            <person name="Park J."/>
            <person name="Yeom S.I."/>
            <person name="Kim Y.M."/>
            <person name="Seo E."/>
            <person name="Kim K.T."/>
            <person name="Kim M.S."/>
            <person name="Lee J.M."/>
            <person name="Cheong K."/>
            <person name="Shin H.S."/>
            <person name="Kim S.B."/>
            <person name="Han K."/>
            <person name="Lee J."/>
            <person name="Park M."/>
            <person name="Lee H.A."/>
            <person name="Lee H.Y."/>
            <person name="Lee Y."/>
            <person name="Oh S."/>
            <person name="Lee J.H."/>
            <person name="Choi E."/>
            <person name="Choi E."/>
            <person name="Lee S.E."/>
            <person name="Jeon J."/>
            <person name="Kim H."/>
            <person name="Choi G."/>
            <person name="Song H."/>
            <person name="Lee J."/>
            <person name="Lee S.C."/>
            <person name="Kwon J.K."/>
            <person name="Lee H.Y."/>
            <person name="Koo N."/>
            <person name="Hong Y."/>
            <person name="Kim R.W."/>
            <person name="Kang W.H."/>
            <person name="Huh J.H."/>
            <person name="Kang B.C."/>
            <person name="Yang T.J."/>
            <person name="Lee Y.H."/>
            <person name="Bennetzen J.L."/>
            <person name="Choi D."/>
        </authorList>
    </citation>
    <scope>NUCLEOTIDE SEQUENCE [LARGE SCALE GENOMIC DNA]</scope>
    <source>
        <strain evidence="2">cv. CM334</strain>
    </source>
</reference>
<evidence type="ECO:0000313" key="2">
    <source>
        <dbReference type="Proteomes" id="UP000222542"/>
    </source>
</evidence>
<dbReference type="Proteomes" id="UP000222542">
    <property type="component" value="Unassembled WGS sequence"/>
</dbReference>
<comment type="caution">
    <text evidence="1">The sequence shown here is derived from an EMBL/GenBank/DDBJ whole genome shotgun (WGS) entry which is preliminary data.</text>
</comment>
<dbReference type="AlphaFoldDB" id="A0A2G2YUU3"/>
<keyword evidence="2" id="KW-1185">Reference proteome</keyword>
<sequence>MRTITPEITENMKAAIASTKLEQKVEAKRNVLPRKAAGQTWKILLLQSGQRLRVYLKQPLYLARRFDMLNDYYLLTDSVDSNRKRKRYLNFEEEWKNLYEAFGGLLVIGFVRISRATATGTQATTPNHGSTRGSILVGQGYAQLVTKIRSRPPLLEHRPPLRVVAPRVDRSSLITAMPSWSRLAPLLGPGHHYWHTGHHSKSWLHAWIDPRWSRLCPVGYSWHPSWVQATTTGTQATTLSRGSTRGSILVGHGYAQLVIAGTLLGSRPPLLAHRPPL</sequence>
<protein>
    <submittedName>
        <fullName evidence="1">Uncharacterized protein</fullName>
    </submittedName>
</protein>
<dbReference type="EMBL" id="AYRZ02000009">
    <property type="protein sequence ID" value="PHT73506.1"/>
    <property type="molecule type" value="Genomic_DNA"/>
</dbReference>
<gene>
    <name evidence="1" type="ORF">T459_24291</name>
</gene>
<reference evidence="1 2" key="1">
    <citation type="journal article" date="2014" name="Nat. Genet.">
        <title>Genome sequence of the hot pepper provides insights into the evolution of pungency in Capsicum species.</title>
        <authorList>
            <person name="Kim S."/>
            <person name="Park M."/>
            <person name="Yeom S.I."/>
            <person name="Kim Y.M."/>
            <person name="Lee J.M."/>
            <person name="Lee H.A."/>
            <person name="Seo E."/>
            <person name="Choi J."/>
            <person name="Cheong K."/>
            <person name="Kim K.T."/>
            <person name="Jung K."/>
            <person name="Lee G.W."/>
            <person name="Oh S.K."/>
            <person name="Bae C."/>
            <person name="Kim S.B."/>
            <person name="Lee H.Y."/>
            <person name="Kim S.Y."/>
            <person name="Kim M.S."/>
            <person name="Kang B.C."/>
            <person name="Jo Y.D."/>
            <person name="Yang H.B."/>
            <person name="Jeong H.J."/>
            <person name="Kang W.H."/>
            <person name="Kwon J.K."/>
            <person name="Shin C."/>
            <person name="Lim J.Y."/>
            <person name="Park J.H."/>
            <person name="Huh J.H."/>
            <person name="Kim J.S."/>
            <person name="Kim B.D."/>
            <person name="Cohen O."/>
            <person name="Paran I."/>
            <person name="Suh M.C."/>
            <person name="Lee S.B."/>
            <person name="Kim Y.K."/>
            <person name="Shin Y."/>
            <person name="Noh S.J."/>
            <person name="Park J."/>
            <person name="Seo Y.S."/>
            <person name="Kwon S.Y."/>
            <person name="Kim H.A."/>
            <person name="Park J.M."/>
            <person name="Kim H.J."/>
            <person name="Choi S.B."/>
            <person name="Bosland P.W."/>
            <person name="Reeves G."/>
            <person name="Jo S.H."/>
            <person name="Lee B.W."/>
            <person name="Cho H.T."/>
            <person name="Choi H.S."/>
            <person name="Lee M.S."/>
            <person name="Yu Y."/>
            <person name="Do Choi Y."/>
            <person name="Park B.S."/>
            <person name="van Deynze A."/>
            <person name="Ashrafi H."/>
            <person name="Hill T."/>
            <person name="Kim W.T."/>
            <person name="Pai H.S."/>
            <person name="Ahn H.K."/>
            <person name="Yeam I."/>
            <person name="Giovannoni J.J."/>
            <person name="Rose J.K."/>
            <person name="Sorensen I."/>
            <person name="Lee S.J."/>
            <person name="Kim R.W."/>
            <person name="Choi I.Y."/>
            <person name="Choi B.S."/>
            <person name="Lim J.S."/>
            <person name="Lee Y.H."/>
            <person name="Choi D."/>
        </authorList>
    </citation>
    <scope>NUCLEOTIDE SEQUENCE [LARGE SCALE GENOMIC DNA]</scope>
    <source>
        <strain evidence="2">cv. CM334</strain>
    </source>
</reference>
<dbReference type="Gramene" id="PHT73506">
    <property type="protein sequence ID" value="PHT73506"/>
    <property type="gene ID" value="T459_24291"/>
</dbReference>
<dbReference type="STRING" id="4072.A0A2G2YUU3"/>
<accession>A0A2G2YUU3</accession>